<evidence type="ECO:0000313" key="2">
    <source>
        <dbReference type="Proteomes" id="UP000799423"/>
    </source>
</evidence>
<proteinExistence type="predicted"/>
<feature type="non-terminal residue" evidence="1">
    <location>
        <position position="1"/>
    </location>
</feature>
<organism evidence="1 2">
    <name type="scientific">Plenodomus tracheiphilus IPT5</name>
    <dbReference type="NCBI Taxonomy" id="1408161"/>
    <lineage>
        <taxon>Eukaryota</taxon>
        <taxon>Fungi</taxon>
        <taxon>Dikarya</taxon>
        <taxon>Ascomycota</taxon>
        <taxon>Pezizomycotina</taxon>
        <taxon>Dothideomycetes</taxon>
        <taxon>Pleosporomycetidae</taxon>
        <taxon>Pleosporales</taxon>
        <taxon>Pleosporineae</taxon>
        <taxon>Leptosphaeriaceae</taxon>
        <taxon>Plenodomus</taxon>
    </lineage>
</organism>
<name>A0A6A7B5U2_9PLEO</name>
<protein>
    <submittedName>
        <fullName evidence="1">Uncharacterized protein</fullName>
    </submittedName>
</protein>
<reference evidence="1" key="1">
    <citation type="submission" date="2020-01" db="EMBL/GenBank/DDBJ databases">
        <authorList>
            <consortium name="DOE Joint Genome Institute"/>
            <person name="Haridas S."/>
            <person name="Albert R."/>
            <person name="Binder M."/>
            <person name="Bloem J."/>
            <person name="Labutti K."/>
            <person name="Salamov A."/>
            <person name="Andreopoulos B."/>
            <person name="Baker S.E."/>
            <person name="Barry K."/>
            <person name="Bills G."/>
            <person name="Bluhm B.H."/>
            <person name="Cannon C."/>
            <person name="Castanera R."/>
            <person name="Culley D.E."/>
            <person name="Daum C."/>
            <person name="Ezra D."/>
            <person name="Gonzalez J.B."/>
            <person name="Henrissat B."/>
            <person name="Kuo A."/>
            <person name="Liang C."/>
            <person name="Lipzen A."/>
            <person name="Lutzoni F."/>
            <person name="Magnuson J."/>
            <person name="Mondo S."/>
            <person name="Nolan M."/>
            <person name="Ohm R."/>
            <person name="Pangilinan J."/>
            <person name="Park H.-J."/>
            <person name="Ramirez L."/>
            <person name="Alfaro M."/>
            <person name="Sun H."/>
            <person name="Tritt A."/>
            <person name="Yoshinaga Y."/>
            <person name="Zwiers L.-H."/>
            <person name="Turgeon B.G."/>
            <person name="Goodwin S.B."/>
            <person name="Spatafora J.W."/>
            <person name="Crous P.W."/>
            <person name="Grigoriev I.V."/>
        </authorList>
    </citation>
    <scope>NUCLEOTIDE SEQUENCE</scope>
    <source>
        <strain evidence="1">IPT5</strain>
    </source>
</reference>
<dbReference type="EMBL" id="MU006305">
    <property type="protein sequence ID" value="KAF2850703.1"/>
    <property type="molecule type" value="Genomic_DNA"/>
</dbReference>
<keyword evidence="2" id="KW-1185">Reference proteome</keyword>
<dbReference type="Proteomes" id="UP000799423">
    <property type="component" value="Unassembled WGS sequence"/>
</dbReference>
<sequence length="76" mass="8337">TTTTQPPCASRRPSSHNQAARGYHLACWNHPRANHNVSLVAGMSWPYLAAINSPPRLGPLSRVAQHLAMQAVQMPR</sequence>
<accession>A0A6A7B5U2</accession>
<gene>
    <name evidence="1" type="ORF">T440DRAFT_396433</name>
</gene>
<dbReference type="OrthoDB" id="10368411at2759"/>
<dbReference type="AlphaFoldDB" id="A0A6A7B5U2"/>
<evidence type="ECO:0000313" key="1">
    <source>
        <dbReference type="EMBL" id="KAF2850703.1"/>
    </source>
</evidence>